<dbReference type="Pfam" id="PF14905">
    <property type="entry name" value="OMP_b-brl_3"/>
    <property type="match status" value="1"/>
</dbReference>
<dbReference type="SUPFAM" id="SSF56935">
    <property type="entry name" value="Porins"/>
    <property type="match status" value="1"/>
</dbReference>
<feature type="chain" id="PRO_5037016064" evidence="1">
    <location>
        <begin position="21"/>
        <end position="761"/>
    </location>
</feature>
<evidence type="ECO:0000259" key="2">
    <source>
        <dbReference type="Pfam" id="PF14905"/>
    </source>
</evidence>
<evidence type="ECO:0000313" key="4">
    <source>
        <dbReference type="Proteomes" id="UP000783796"/>
    </source>
</evidence>
<dbReference type="EMBL" id="JAHLFW010000105">
    <property type="protein sequence ID" value="MBU3839134.1"/>
    <property type="molecule type" value="Genomic_DNA"/>
</dbReference>
<reference evidence="3" key="1">
    <citation type="journal article" date="2021" name="PeerJ">
        <title>Extensive microbial diversity within the chicken gut microbiome revealed by metagenomics and culture.</title>
        <authorList>
            <person name="Gilroy R."/>
            <person name="Ravi A."/>
            <person name="Getino M."/>
            <person name="Pursley I."/>
            <person name="Horton D.L."/>
            <person name="Alikhan N.F."/>
            <person name="Baker D."/>
            <person name="Gharbi K."/>
            <person name="Hall N."/>
            <person name="Watson M."/>
            <person name="Adriaenssens E.M."/>
            <person name="Foster-Nyarko E."/>
            <person name="Jarju S."/>
            <person name="Secka A."/>
            <person name="Antonio M."/>
            <person name="Oren A."/>
            <person name="Chaudhuri R.R."/>
            <person name="La Ragione R."/>
            <person name="Hildebrand F."/>
            <person name="Pallen M.J."/>
        </authorList>
    </citation>
    <scope>NUCLEOTIDE SEQUENCE</scope>
    <source>
        <strain evidence="3">G4-2901</strain>
    </source>
</reference>
<feature type="domain" description="Outer membrane protein beta-barrel" evidence="2">
    <location>
        <begin position="364"/>
        <end position="741"/>
    </location>
</feature>
<comment type="caution">
    <text evidence="3">The sequence shown here is derived from an EMBL/GenBank/DDBJ whole genome shotgun (WGS) entry which is preliminary data.</text>
</comment>
<feature type="signal peptide" evidence="1">
    <location>
        <begin position="1"/>
        <end position="20"/>
    </location>
</feature>
<reference evidence="3" key="2">
    <citation type="submission" date="2021-04" db="EMBL/GenBank/DDBJ databases">
        <authorList>
            <person name="Gilroy R."/>
        </authorList>
    </citation>
    <scope>NUCLEOTIDE SEQUENCE</scope>
    <source>
        <strain evidence="3">G4-2901</strain>
    </source>
</reference>
<proteinExistence type="predicted"/>
<gene>
    <name evidence="3" type="ORF">H9777_12655</name>
</gene>
<evidence type="ECO:0000256" key="1">
    <source>
        <dbReference type="SAM" id="SignalP"/>
    </source>
</evidence>
<sequence>MKTLVIIISCMIICINNVMSQNVNGKVVNRNQQPVEAVTVVMQSEDSVFVDAVITDAQGRFVFDTGLKSFRLIFQHILYETISRDFNEPNVGVITMKEQNYSLDEVVIKGERPLVKAENGLLSYDVSVIAEKSSVSNAYEAVTRLPGVMEQDGGLQLIGAGAPTIILNGRPSSMTAEQLANLLKNTPVSNVEKAEVMYSAPAKYRVRGAVINIVLKKSKSEEYLVRGEIGGNYTQGIYSSAGGNMSLSFSGEKLSADILYSADYSKKRTSYDFISHHTLGNKVYEISQYNIGLRQGLTHNMRASLDYHIADNHNLNVAYTSAISPDIKSTENSKGTLSESSNIRKGDEQMHNVSADYTSDWGTNIGLDYTYYSYPSVQDFTNKSSFEVQKFKLNSSQYVNRWNVYAGQTNELPNEWSVNYGINFSFANEKSLQKYNPMDGNDMSDMNSSSSLKEETYNFYGGFEKSFNERLSLSMSLAGEYYRLAGYTDWSVYPTMQLSYVPSAAHIFQLSFSSDKTYPDYWDIQNSVSYLNGYSKAIGNPQLRPSKDYTADLTYVLKSKYMFSIHYTHVKDLFAQLAYQSPDELIMIYQPVNFDYQQNFGISAVIPFVIGQFWNSRITLDASYFRDVCRDYHDIGFDNSVWRGVAMMNNSFTLSSKPAISLELNAMYVSPSIQGNYDLSSICKVDAGLKWVFANRNAELRLTGNDLFNTATPNAYVNDRGQHFEIKQHADSRYVSMSFTYRFGGFKSKERKKVDTSRFGY</sequence>
<accession>A0A948TDY3</accession>
<keyword evidence="1" id="KW-0732">Signal</keyword>
<keyword evidence="3" id="KW-0675">Receptor</keyword>
<dbReference type="SUPFAM" id="SSF49464">
    <property type="entry name" value="Carboxypeptidase regulatory domain-like"/>
    <property type="match status" value="1"/>
</dbReference>
<dbReference type="AlphaFoldDB" id="A0A948TDY3"/>
<protein>
    <submittedName>
        <fullName evidence="3">TonB-dependent receptor family protein</fullName>
    </submittedName>
</protein>
<dbReference type="Proteomes" id="UP000783796">
    <property type="component" value="Unassembled WGS sequence"/>
</dbReference>
<name>A0A948TDY3_9BACT</name>
<evidence type="ECO:0000313" key="3">
    <source>
        <dbReference type="EMBL" id="MBU3839134.1"/>
    </source>
</evidence>
<dbReference type="InterPro" id="IPR041700">
    <property type="entry name" value="OMP_b-brl_3"/>
</dbReference>
<organism evidence="3 4">
    <name type="scientific">Candidatus Phocaeicola faecigallinarum</name>
    <dbReference type="NCBI Taxonomy" id="2838732"/>
    <lineage>
        <taxon>Bacteria</taxon>
        <taxon>Pseudomonadati</taxon>
        <taxon>Bacteroidota</taxon>
        <taxon>Bacteroidia</taxon>
        <taxon>Bacteroidales</taxon>
        <taxon>Bacteroidaceae</taxon>
        <taxon>Phocaeicola</taxon>
    </lineage>
</organism>
<dbReference type="InterPro" id="IPR008969">
    <property type="entry name" value="CarboxyPept-like_regulatory"/>
</dbReference>